<gene>
    <name evidence="3" type="ORF">Slati_0362100</name>
</gene>
<protein>
    <submittedName>
        <fullName evidence="3">F-box protein PP2-A13</fullName>
    </submittedName>
</protein>
<dbReference type="PANTHER" id="PTHR31960:SF3">
    <property type="entry name" value="F-BOX PROTEIN PP2-A13"/>
    <property type="match status" value="1"/>
</dbReference>
<dbReference type="CDD" id="cd22162">
    <property type="entry name" value="F-box_AtSKIP3-like"/>
    <property type="match status" value="1"/>
</dbReference>
<feature type="region of interest" description="Disordered" evidence="1">
    <location>
        <begin position="1"/>
        <end position="20"/>
    </location>
</feature>
<dbReference type="InterPro" id="IPR001810">
    <property type="entry name" value="F-box_dom"/>
</dbReference>
<dbReference type="AlphaFoldDB" id="A0AAW2YGI2"/>
<comment type="caution">
    <text evidence="3">The sequence shown here is derived from an EMBL/GenBank/DDBJ whole genome shotgun (WGS) entry which is preliminary data.</text>
</comment>
<feature type="domain" description="F-box" evidence="2">
    <location>
        <begin position="18"/>
        <end position="64"/>
    </location>
</feature>
<evidence type="ECO:0000259" key="2">
    <source>
        <dbReference type="PROSITE" id="PS50181"/>
    </source>
</evidence>
<evidence type="ECO:0000256" key="1">
    <source>
        <dbReference type="SAM" id="MobiDB-lite"/>
    </source>
</evidence>
<sequence>MGANASSLPGEADGPSPRAKLEDIPESCMALVLSYLDPPEIAKLARLNRAFRAASSADFIWVPKLPSNYRYILDRFPDRALGDKGKKDIYAGLCRPNPFDGGTKEVWIDKRTGGVCLAISSKAMAITGIDDRRYWNHITTGESRWVFVKSVCVI</sequence>
<organism evidence="3">
    <name type="scientific">Sesamum latifolium</name>
    <dbReference type="NCBI Taxonomy" id="2727402"/>
    <lineage>
        <taxon>Eukaryota</taxon>
        <taxon>Viridiplantae</taxon>
        <taxon>Streptophyta</taxon>
        <taxon>Embryophyta</taxon>
        <taxon>Tracheophyta</taxon>
        <taxon>Spermatophyta</taxon>
        <taxon>Magnoliopsida</taxon>
        <taxon>eudicotyledons</taxon>
        <taxon>Gunneridae</taxon>
        <taxon>Pentapetalae</taxon>
        <taxon>asterids</taxon>
        <taxon>lamiids</taxon>
        <taxon>Lamiales</taxon>
        <taxon>Pedaliaceae</taxon>
        <taxon>Sesamum</taxon>
    </lineage>
</organism>
<dbReference type="SUPFAM" id="SSF81383">
    <property type="entry name" value="F-box domain"/>
    <property type="match status" value="1"/>
</dbReference>
<accession>A0AAW2YGI2</accession>
<dbReference type="EMBL" id="JACGWN010000001">
    <property type="protein sequence ID" value="KAL0464745.1"/>
    <property type="molecule type" value="Genomic_DNA"/>
</dbReference>
<dbReference type="Pfam" id="PF12937">
    <property type="entry name" value="F-box-like"/>
    <property type="match status" value="1"/>
</dbReference>
<proteinExistence type="predicted"/>
<dbReference type="PROSITE" id="PS50181">
    <property type="entry name" value="FBOX"/>
    <property type="match status" value="1"/>
</dbReference>
<name>A0AAW2YGI2_9LAMI</name>
<dbReference type="InterPro" id="IPR036047">
    <property type="entry name" value="F-box-like_dom_sf"/>
</dbReference>
<dbReference type="PANTHER" id="PTHR31960">
    <property type="entry name" value="F-BOX PROTEIN PP2-A15"/>
    <property type="match status" value="1"/>
</dbReference>
<evidence type="ECO:0000313" key="3">
    <source>
        <dbReference type="EMBL" id="KAL0464745.1"/>
    </source>
</evidence>
<reference evidence="3" key="1">
    <citation type="submission" date="2020-06" db="EMBL/GenBank/DDBJ databases">
        <authorList>
            <person name="Li T."/>
            <person name="Hu X."/>
            <person name="Zhang T."/>
            <person name="Song X."/>
            <person name="Zhang H."/>
            <person name="Dai N."/>
            <person name="Sheng W."/>
            <person name="Hou X."/>
            <person name="Wei L."/>
        </authorList>
    </citation>
    <scope>NUCLEOTIDE SEQUENCE</scope>
    <source>
        <strain evidence="3">KEN1</strain>
        <tissue evidence="3">Leaf</tissue>
    </source>
</reference>
<reference evidence="3" key="2">
    <citation type="journal article" date="2024" name="Plant">
        <title>Genomic evolution and insights into agronomic trait innovations of Sesamum species.</title>
        <authorList>
            <person name="Miao H."/>
            <person name="Wang L."/>
            <person name="Qu L."/>
            <person name="Liu H."/>
            <person name="Sun Y."/>
            <person name="Le M."/>
            <person name="Wang Q."/>
            <person name="Wei S."/>
            <person name="Zheng Y."/>
            <person name="Lin W."/>
            <person name="Duan Y."/>
            <person name="Cao H."/>
            <person name="Xiong S."/>
            <person name="Wang X."/>
            <person name="Wei L."/>
            <person name="Li C."/>
            <person name="Ma Q."/>
            <person name="Ju M."/>
            <person name="Zhao R."/>
            <person name="Li G."/>
            <person name="Mu C."/>
            <person name="Tian Q."/>
            <person name="Mei H."/>
            <person name="Zhang T."/>
            <person name="Gao T."/>
            <person name="Zhang H."/>
        </authorList>
    </citation>
    <scope>NUCLEOTIDE SEQUENCE</scope>
    <source>
        <strain evidence="3">KEN1</strain>
    </source>
</reference>